<reference evidence="1 2" key="1">
    <citation type="journal article" date="2021" name="Microorganisms">
        <title>Genome Evolution of Filamentous Cyanobacterium Nostoc Species: From Facultative Symbiosis to Free Living.</title>
        <authorList>
            <person name="Huo D."/>
            <person name="Li H."/>
            <person name="Cai F."/>
            <person name="Guo X."/>
            <person name="Qiao Z."/>
            <person name="Wang W."/>
            <person name="Yu G."/>
            <person name="Li R."/>
        </authorList>
    </citation>
    <scope>NUCLEOTIDE SEQUENCE [LARGE SCALE GENOMIC DNA]</scope>
    <source>
        <strain evidence="1 2">CHAB 5714</strain>
    </source>
</reference>
<gene>
    <name evidence="1" type="ORF">LC586_22350</name>
</gene>
<keyword evidence="2" id="KW-1185">Reference proteome</keyword>
<name>A0ABS8ICD6_9NOSO</name>
<comment type="caution">
    <text evidence="1">The sequence shown here is derived from an EMBL/GenBank/DDBJ whole genome shotgun (WGS) entry which is preliminary data.</text>
</comment>
<sequence>MTTTKIYSLICINNSILVVFYTQAHCWQFRIINDDGAVFGEQKLYYTPLAALTAGRDWICFGG</sequence>
<dbReference type="RefSeq" id="WP_229486860.1">
    <property type="nucleotide sequence ID" value="NZ_JAIVFQ010000039.1"/>
</dbReference>
<proteinExistence type="predicted"/>
<dbReference type="EMBL" id="JAIVFQ010000039">
    <property type="protein sequence ID" value="MCC5601872.1"/>
    <property type="molecule type" value="Genomic_DNA"/>
</dbReference>
<accession>A0ABS8ICD6</accession>
<dbReference type="Proteomes" id="UP001199525">
    <property type="component" value="Unassembled WGS sequence"/>
</dbReference>
<evidence type="ECO:0000313" key="1">
    <source>
        <dbReference type="EMBL" id="MCC5601872.1"/>
    </source>
</evidence>
<protein>
    <submittedName>
        <fullName evidence="1">Uncharacterized protein</fullName>
    </submittedName>
</protein>
<organism evidence="1 2">
    <name type="scientific">Nostoc favosum CHAB5714</name>
    <dbReference type="NCBI Taxonomy" id="2780399"/>
    <lineage>
        <taxon>Bacteria</taxon>
        <taxon>Bacillati</taxon>
        <taxon>Cyanobacteriota</taxon>
        <taxon>Cyanophyceae</taxon>
        <taxon>Nostocales</taxon>
        <taxon>Nostocaceae</taxon>
        <taxon>Nostoc</taxon>
        <taxon>Nostoc favosum</taxon>
    </lineage>
</organism>
<evidence type="ECO:0000313" key="2">
    <source>
        <dbReference type="Proteomes" id="UP001199525"/>
    </source>
</evidence>